<evidence type="ECO:0000313" key="1">
    <source>
        <dbReference type="EMBL" id="EEW36586.1"/>
    </source>
</evidence>
<dbReference type="HOGENOM" id="CLU_2464695_0_0_9"/>
<comment type="caution">
    <text evidence="1">The sequence shown here is derived from an EMBL/GenBank/DDBJ whole genome shotgun (WGS) entry which is preliminary data.</text>
</comment>
<keyword evidence="2" id="KW-1185">Reference proteome</keyword>
<dbReference type="GeneID" id="78412527"/>
<accession>C8NIG0</accession>
<reference evidence="1 2" key="1">
    <citation type="submission" date="2009-08" db="EMBL/GenBank/DDBJ databases">
        <authorList>
            <person name="Muzny D."/>
            <person name="Qin X."/>
            <person name="Deng J."/>
            <person name="Jiang H."/>
            <person name="Liu Y."/>
            <person name="Qu J."/>
            <person name="Song X.-Z."/>
            <person name="Zhang L."/>
            <person name="Thornton R."/>
            <person name="Coyle M."/>
            <person name="Francisco L."/>
            <person name="Jackson L."/>
            <person name="Javaid M."/>
            <person name="Korchina V."/>
            <person name="Kovar C."/>
            <person name="Mata R."/>
            <person name="Mathew T."/>
            <person name="Ngo R."/>
            <person name="Nguyen L."/>
            <person name="Nguyen N."/>
            <person name="Okwuonu G."/>
            <person name="Ongeri F."/>
            <person name="Pham C."/>
            <person name="Simmons D."/>
            <person name="Wilczek-Boney K."/>
            <person name="Hale W."/>
            <person name="Jakkamsetti A."/>
            <person name="Pham P."/>
            <person name="Ruth R."/>
            <person name="San Lucas F."/>
            <person name="Warren J."/>
            <person name="Zhang J."/>
            <person name="Zhao Z."/>
            <person name="Zhou C."/>
            <person name="Zhu D."/>
            <person name="Lee S."/>
            <person name="Bess C."/>
            <person name="Blankenburg K."/>
            <person name="Forbes L."/>
            <person name="Fu Q."/>
            <person name="Gubbala S."/>
            <person name="Hirani K."/>
            <person name="Jayaseelan J.C."/>
            <person name="Lara F."/>
            <person name="Munidasa M."/>
            <person name="Palculict T."/>
            <person name="Patil S."/>
            <person name="Pu L.-L."/>
            <person name="Saada N."/>
            <person name="Tang L."/>
            <person name="Weissenberger G."/>
            <person name="Zhu Y."/>
            <person name="Hemphill L."/>
            <person name="Shang Y."/>
            <person name="Youmans B."/>
            <person name="Ayvaz T."/>
            <person name="Ross M."/>
            <person name="Santibanez J."/>
            <person name="Aqrawi P."/>
            <person name="Gross S."/>
            <person name="Joshi V."/>
            <person name="Fowler G."/>
            <person name="Nazareth L."/>
            <person name="Reid J."/>
            <person name="Worley K."/>
            <person name="Petrosino J."/>
            <person name="Highlander S."/>
            <person name="Gibbs R."/>
        </authorList>
    </citation>
    <scope>NUCLEOTIDE SEQUENCE [LARGE SCALE GENOMIC DNA]</scope>
    <source>
        <strain evidence="1 2">ATCC 49175</strain>
    </source>
</reference>
<dbReference type="AlphaFoldDB" id="C8NIG0"/>
<evidence type="ECO:0000313" key="2">
    <source>
        <dbReference type="Proteomes" id="UP000005926"/>
    </source>
</evidence>
<dbReference type="EMBL" id="ACKZ01000028">
    <property type="protein sequence ID" value="EEW36586.1"/>
    <property type="molecule type" value="Genomic_DNA"/>
</dbReference>
<organism evidence="1 2">
    <name type="scientific">Granulicatella adiacens ATCC 49175</name>
    <dbReference type="NCBI Taxonomy" id="638301"/>
    <lineage>
        <taxon>Bacteria</taxon>
        <taxon>Bacillati</taxon>
        <taxon>Bacillota</taxon>
        <taxon>Bacilli</taxon>
        <taxon>Lactobacillales</taxon>
        <taxon>Carnobacteriaceae</taxon>
        <taxon>Granulicatella</taxon>
    </lineage>
</organism>
<name>C8NIG0_9LACT</name>
<dbReference type="RefSeq" id="WP_005606270.1">
    <property type="nucleotide sequence ID" value="NZ_CP102283.1"/>
</dbReference>
<dbReference type="STRING" id="638301.HMPREF0444_1705"/>
<sequence>MKRKFIASKELADRLDSYDYDEMVKLAAVLKMLEEDGVTEEMIQKWGVHYKGKSYLEVVICKKKKEETDDEYVSNFQTKKVRIGIPEF</sequence>
<gene>
    <name evidence="1" type="ORF">HMPREF0444_1705</name>
</gene>
<proteinExistence type="predicted"/>
<dbReference type="Proteomes" id="UP000005926">
    <property type="component" value="Unassembled WGS sequence"/>
</dbReference>
<protein>
    <submittedName>
        <fullName evidence="1">Uncharacterized protein</fullName>
    </submittedName>
</protein>